<proteinExistence type="predicted"/>
<sequence length="172" mass="19285">MSDLEASVDALLDLDERGRAAWLDQRRPAGNEWLGLLWIVERRVAPDRPDVVALHLWLLGQAGTRAVFSADETALKLAYAVLTMRRAGVEEALLPRPDDIVRSCLDAMPVNRDAVATITDRRRLGDLGPDAMRLSRRARNLVRAARWHLEHVADPRLAAETHAWIAIEPHLV</sequence>
<accession>A0ABQ4CJ21</accession>
<reference evidence="1 2" key="1">
    <citation type="submission" date="2021-01" db="EMBL/GenBank/DDBJ databases">
        <title>Whole genome shotgun sequence of Asanoa siamensis NBRC 107932.</title>
        <authorList>
            <person name="Komaki H."/>
            <person name="Tamura T."/>
        </authorList>
    </citation>
    <scope>NUCLEOTIDE SEQUENCE [LARGE SCALE GENOMIC DNA]</scope>
    <source>
        <strain evidence="1 2">NBRC 107932</strain>
    </source>
</reference>
<evidence type="ECO:0000313" key="2">
    <source>
        <dbReference type="Proteomes" id="UP000604117"/>
    </source>
</evidence>
<protein>
    <submittedName>
        <fullName evidence="1">Uncharacterized protein</fullName>
    </submittedName>
</protein>
<keyword evidence="2" id="KW-1185">Reference proteome</keyword>
<dbReference type="Proteomes" id="UP000604117">
    <property type="component" value="Unassembled WGS sequence"/>
</dbReference>
<name>A0ABQ4CJ21_9ACTN</name>
<dbReference type="EMBL" id="BONE01000004">
    <property type="protein sequence ID" value="GIF71294.1"/>
    <property type="molecule type" value="Genomic_DNA"/>
</dbReference>
<evidence type="ECO:0000313" key="1">
    <source>
        <dbReference type="EMBL" id="GIF71294.1"/>
    </source>
</evidence>
<dbReference type="RefSeq" id="WP_203710781.1">
    <property type="nucleotide sequence ID" value="NZ_BONE01000004.1"/>
</dbReference>
<organism evidence="1 2">
    <name type="scientific">Asanoa siamensis</name>
    <dbReference type="NCBI Taxonomy" id="926357"/>
    <lineage>
        <taxon>Bacteria</taxon>
        <taxon>Bacillati</taxon>
        <taxon>Actinomycetota</taxon>
        <taxon>Actinomycetes</taxon>
        <taxon>Micromonosporales</taxon>
        <taxon>Micromonosporaceae</taxon>
        <taxon>Asanoa</taxon>
    </lineage>
</organism>
<gene>
    <name evidence="1" type="ORF">Asi02nite_08120</name>
</gene>
<comment type="caution">
    <text evidence="1">The sequence shown here is derived from an EMBL/GenBank/DDBJ whole genome shotgun (WGS) entry which is preliminary data.</text>
</comment>